<evidence type="ECO:0000313" key="1">
    <source>
        <dbReference type="EMBL" id="AYV82521.1"/>
    </source>
</evidence>
<name>A0A3G5A8L4_9VIRU</name>
<accession>A0A3G5A8L4</accession>
<organism evidence="1">
    <name type="scientific">Hyperionvirus sp</name>
    <dbReference type="NCBI Taxonomy" id="2487770"/>
    <lineage>
        <taxon>Viruses</taxon>
        <taxon>Varidnaviria</taxon>
        <taxon>Bamfordvirae</taxon>
        <taxon>Nucleocytoviricota</taxon>
        <taxon>Megaviricetes</taxon>
        <taxon>Imitervirales</taxon>
        <taxon>Mimiviridae</taxon>
        <taxon>Klosneuvirinae</taxon>
    </lineage>
</organism>
<reference evidence="1" key="1">
    <citation type="submission" date="2018-10" db="EMBL/GenBank/DDBJ databases">
        <title>Hidden diversity of soil giant viruses.</title>
        <authorList>
            <person name="Schulz F."/>
            <person name="Alteio L."/>
            <person name="Goudeau D."/>
            <person name="Ryan E.M."/>
            <person name="Malmstrom R.R."/>
            <person name="Blanchard J."/>
            <person name="Woyke T."/>
        </authorList>
    </citation>
    <scope>NUCLEOTIDE SEQUENCE</scope>
    <source>
        <strain evidence="1">HYV1</strain>
    </source>
</reference>
<protein>
    <submittedName>
        <fullName evidence="1">Uncharacterized protein</fullName>
    </submittedName>
</protein>
<gene>
    <name evidence="1" type="ORF">Hyperionvirus1_100</name>
</gene>
<proteinExistence type="predicted"/>
<dbReference type="EMBL" id="MK072383">
    <property type="protein sequence ID" value="AYV82521.1"/>
    <property type="molecule type" value="Genomic_DNA"/>
</dbReference>
<sequence>MVKLELVGFNIYENPLHTVDRTYIVPIYSCMCDCNLEKYLSVDCYLTNQFRMYKIEYLKKYLWLQHHKKLGYKEIRGSIPYDELTNPCICPSRKFISGSANIFMKNIAMQRNAIGDPFIKDIFSALKDEQYFFNGYWLSRWIVDGWANYHYGWYRLQGPDLNMKFSECQELNASYPEMKLLALMKPYRDEFKKEIYDALDETIEITDLIDIIHTYSYTPVHVMGNIIDQLMKNNVKYGQLMEEMKREIKIGD</sequence>